<accession>A0ABN7SCU2</accession>
<dbReference type="Pfam" id="PF25473">
    <property type="entry name" value="MXRA7_helical"/>
    <property type="match status" value="1"/>
</dbReference>
<gene>
    <name evidence="4" type="ORF">OKIOD_LOCUS5399</name>
</gene>
<dbReference type="InterPro" id="IPR057534">
    <property type="entry name" value="MXRA7_helical"/>
</dbReference>
<feature type="compositionally biased region" description="Basic and acidic residues" evidence="1">
    <location>
        <begin position="41"/>
        <end position="62"/>
    </location>
</feature>
<evidence type="ECO:0000256" key="2">
    <source>
        <dbReference type="SAM" id="Phobius"/>
    </source>
</evidence>
<organism evidence="4 5">
    <name type="scientific">Oikopleura dioica</name>
    <name type="common">Tunicate</name>
    <dbReference type="NCBI Taxonomy" id="34765"/>
    <lineage>
        <taxon>Eukaryota</taxon>
        <taxon>Metazoa</taxon>
        <taxon>Chordata</taxon>
        <taxon>Tunicata</taxon>
        <taxon>Appendicularia</taxon>
        <taxon>Copelata</taxon>
        <taxon>Oikopleuridae</taxon>
        <taxon>Oikopleura</taxon>
    </lineage>
</organism>
<keyword evidence="2" id="KW-0472">Membrane</keyword>
<sequence>MTTYDEEEATPWTTLGLVFTIIIACLGYRFFGPDTIPEPVRVQETRKEENVEEKEKDEEPKETPSPVIIPEPAFKLSETINEDKEESNSTGSSEFERISNSEANDMPAEEEQERVVEEGEATINEEPKAAMEETQFMSFVDTTLESKPEPEKETEPQSEEEECAVESPESEDSKVSMLVNFDSIHDADEDLEAPKEDIVEAEPVAESEPVIPQAVVSEATEQTEETKIEERSNSPSIRTEPSDDEDPLEEVKSSSPILVSDQDVEMSKQVAESVPPVSVQQEAIDREEADASSKKAVEERVSGAEAVDTEEDVVKAIDIAKVDAAIDELMGDMNILPKDETKLSQAAPVEVDIEEKPIVPIDVNATEKNVADESQDEFSLTGIQEITSIADESAINDSVAKEDTLELMEKTPSEPAVSSAKDDTLELMSEPTKDKADESLSGIEEIALPDLDCTETTGEEFQQGNLADDTILSSAGEHAPLVDLSTAAEEKDSEKEIKKQQLEAINKMLEQHGMLGEGDVKVDEQVKMYTG</sequence>
<evidence type="ECO:0000313" key="4">
    <source>
        <dbReference type="EMBL" id="CAG5094756.1"/>
    </source>
</evidence>
<feature type="region of interest" description="Disordered" evidence="1">
    <location>
        <begin position="34"/>
        <end position="297"/>
    </location>
</feature>
<evidence type="ECO:0000259" key="3">
    <source>
        <dbReference type="Pfam" id="PF25473"/>
    </source>
</evidence>
<evidence type="ECO:0000256" key="1">
    <source>
        <dbReference type="SAM" id="MobiDB-lite"/>
    </source>
</evidence>
<reference evidence="4 5" key="1">
    <citation type="submission" date="2021-04" db="EMBL/GenBank/DDBJ databases">
        <authorList>
            <person name="Bliznina A."/>
        </authorList>
    </citation>
    <scope>NUCLEOTIDE SEQUENCE [LARGE SCALE GENOMIC DNA]</scope>
</reference>
<dbReference type="Proteomes" id="UP001158576">
    <property type="component" value="Chromosome XSR"/>
</dbReference>
<proteinExistence type="predicted"/>
<feature type="transmembrane region" description="Helical" evidence="2">
    <location>
        <begin position="12"/>
        <end position="31"/>
    </location>
</feature>
<keyword evidence="2" id="KW-0812">Transmembrane</keyword>
<dbReference type="EMBL" id="OU015569">
    <property type="protein sequence ID" value="CAG5094756.1"/>
    <property type="molecule type" value="Genomic_DNA"/>
</dbReference>
<keyword evidence="5" id="KW-1185">Reference proteome</keyword>
<feature type="domain" description="Matrix-remodeling-associated protein 7 helical" evidence="3">
    <location>
        <begin position="488"/>
        <end position="529"/>
    </location>
</feature>
<evidence type="ECO:0000313" key="5">
    <source>
        <dbReference type="Proteomes" id="UP001158576"/>
    </source>
</evidence>
<feature type="compositionally biased region" description="Basic and acidic residues" evidence="1">
    <location>
        <begin position="283"/>
        <end position="297"/>
    </location>
</feature>
<feature type="compositionally biased region" description="Basic and acidic residues" evidence="1">
    <location>
        <begin position="144"/>
        <end position="155"/>
    </location>
</feature>
<feature type="compositionally biased region" description="Acidic residues" evidence="1">
    <location>
        <begin position="156"/>
        <end position="170"/>
    </location>
</feature>
<name>A0ABN7SCU2_OIKDI</name>
<protein>
    <submittedName>
        <fullName evidence="4">Oidioi.mRNA.OKI2018_I69.XSR.g13841.t1.cds</fullName>
    </submittedName>
</protein>
<keyword evidence="2" id="KW-1133">Transmembrane helix</keyword>